<evidence type="ECO:0000313" key="2">
    <source>
        <dbReference type="Proteomes" id="UP001243375"/>
    </source>
</evidence>
<dbReference type="EMBL" id="JASBWU010000009">
    <property type="protein sequence ID" value="KAJ9119230.1"/>
    <property type="molecule type" value="Genomic_DNA"/>
</dbReference>
<evidence type="ECO:0000313" key="1">
    <source>
        <dbReference type="EMBL" id="KAJ9119230.1"/>
    </source>
</evidence>
<accession>A0ACC2X5C8</accession>
<name>A0ACC2X5C8_9TREE</name>
<reference evidence="1" key="1">
    <citation type="submission" date="2023-04" db="EMBL/GenBank/DDBJ databases">
        <title>Draft Genome sequencing of Naganishia species isolated from polar environments using Oxford Nanopore Technology.</title>
        <authorList>
            <person name="Leo P."/>
            <person name="Venkateswaran K."/>
        </authorList>
    </citation>
    <scope>NUCLEOTIDE SEQUENCE</scope>
    <source>
        <strain evidence="1">MNA-CCFEE 5425</strain>
    </source>
</reference>
<proteinExistence type="predicted"/>
<keyword evidence="2" id="KW-1185">Reference proteome</keyword>
<comment type="caution">
    <text evidence="1">The sequence shown here is derived from an EMBL/GenBank/DDBJ whole genome shotgun (WGS) entry which is preliminary data.</text>
</comment>
<protein>
    <submittedName>
        <fullName evidence="1">Uncharacterized protein</fullName>
    </submittedName>
</protein>
<gene>
    <name evidence="1" type="ORF">QFC22_003722</name>
</gene>
<organism evidence="1 2">
    <name type="scientific">Naganishia vaughanmartiniae</name>
    <dbReference type="NCBI Taxonomy" id="1424756"/>
    <lineage>
        <taxon>Eukaryota</taxon>
        <taxon>Fungi</taxon>
        <taxon>Dikarya</taxon>
        <taxon>Basidiomycota</taxon>
        <taxon>Agaricomycotina</taxon>
        <taxon>Tremellomycetes</taxon>
        <taxon>Filobasidiales</taxon>
        <taxon>Filobasidiaceae</taxon>
        <taxon>Naganishia</taxon>
    </lineage>
</organism>
<sequence length="349" mass="37843">MSNQQYRMYRGNNGNRGRGAGRGWVQPGGSTTLSLAAKEELLKLNKYAEEAKTSAQVLKLQLAQHVESRGTNNSGLDITWVDSLISMIAKIQFLQTLSKQRKTQSFRKEARHIGKILRRLDSPEKLVNETSSDSEEVKQGIGRAIVSLVEAYRKWRKDFTTWRKSYDNYVEAEGDQEATSAQVEDWYDGLSADDCVKYGKTHEGVDQTPEDVASFDDSEGVDSRAEIGTKTAGTGQTSRRPSTGSQQSAMTTATYGGQAPGGGVSLGSGDSVVTFGVGAPEDGTCSLLFNKFDMEAVMKTTVPGTADASHASTSGKEGVIEQDHESEHLSEEYLSDSDDESGIRGGARL</sequence>
<dbReference type="Proteomes" id="UP001243375">
    <property type="component" value="Unassembled WGS sequence"/>
</dbReference>